<dbReference type="EMBL" id="JAAABM010000004">
    <property type="protein sequence ID" value="KAF7678248.1"/>
    <property type="molecule type" value="Genomic_DNA"/>
</dbReference>
<dbReference type="AlphaFoldDB" id="A0A8H7EGX7"/>
<dbReference type="RefSeq" id="XP_038788383.1">
    <property type="nucleotide sequence ID" value="XM_038928676.1"/>
</dbReference>
<dbReference type="Proteomes" id="UP000596902">
    <property type="component" value="Unassembled WGS sequence"/>
</dbReference>
<feature type="region of interest" description="Disordered" evidence="1">
    <location>
        <begin position="61"/>
        <end position="139"/>
    </location>
</feature>
<feature type="compositionally biased region" description="Low complexity" evidence="1">
    <location>
        <begin position="83"/>
        <end position="108"/>
    </location>
</feature>
<dbReference type="GeneID" id="62201854"/>
<reference evidence="2" key="2">
    <citation type="submission" date="2020-08" db="EMBL/GenBank/DDBJ databases">
        <title>Draft Genome Sequence of Cumin Blight Pathogen Alternaria burnsii.</title>
        <authorList>
            <person name="Feng Z."/>
        </authorList>
    </citation>
    <scope>NUCLEOTIDE SEQUENCE</scope>
    <source>
        <strain evidence="2">CBS107.38</strain>
    </source>
</reference>
<comment type="caution">
    <text evidence="2">The sequence shown here is derived from an EMBL/GenBank/DDBJ whole genome shotgun (WGS) entry which is preliminary data.</text>
</comment>
<feature type="compositionally biased region" description="Low complexity" evidence="1">
    <location>
        <begin position="33"/>
        <end position="44"/>
    </location>
</feature>
<evidence type="ECO:0000313" key="2">
    <source>
        <dbReference type="EMBL" id="KAF7678248.1"/>
    </source>
</evidence>
<organism evidence="2 3">
    <name type="scientific">Alternaria burnsii</name>
    <dbReference type="NCBI Taxonomy" id="1187904"/>
    <lineage>
        <taxon>Eukaryota</taxon>
        <taxon>Fungi</taxon>
        <taxon>Dikarya</taxon>
        <taxon>Ascomycota</taxon>
        <taxon>Pezizomycotina</taxon>
        <taxon>Dothideomycetes</taxon>
        <taxon>Pleosporomycetidae</taxon>
        <taxon>Pleosporales</taxon>
        <taxon>Pleosporineae</taxon>
        <taxon>Pleosporaceae</taxon>
        <taxon>Alternaria</taxon>
        <taxon>Alternaria sect. Alternaria</taxon>
    </lineage>
</organism>
<accession>A0A8H7EGX7</accession>
<proteinExistence type="predicted"/>
<gene>
    <name evidence="2" type="ORF">GT037_003629</name>
</gene>
<feature type="region of interest" description="Disordered" evidence="1">
    <location>
        <begin position="254"/>
        <end position="277"/>
    </location>
</feature>
<protein>
    <submittedName>
        <fullName evidence="2">Uncharacterized protein</fullName>
    </submittedName>
</protein>
<reference evidence="2" key="1">
    <citation type="submission" date="2020-01" db="EMBL/GenBank/DDBJ databases">
        <authorList>
            <person name="Feng Z.H.Z."/>
        </authorList>
    </citation>
    <scope>NUCLEOTIDE SEQUENCE</scope>
    <source>
        <strain evidence="2">CBS107.38</strain>
    </source>
</reference>
<feature type="compositionally biased region" description="Low complexity" evidence="1">
    <location>
        <begin position="62"/>
        <end position="76"/>
    </location>
</feature>
<dbReference type="OrthoDB" id="3875902at2759"/>
<feature type="compositionally biased region" description="Low complexity" evidence="1">
    <location>
        <begin position="15"/>
        <end position="25"/>
    </location>
</feature>
<sequence>MSQVIHLGTGTMRPTQQSKSTQKSTASHIPLVSTSKSRSSTVTTDTPTIADIISADMPFVDTASSAPSTPRSSQSSLNDQYNTSPSSTSSPLRPQRSSLKPSLKSSESVTMISNRRSSPSAVRFVEPDPLPKPQTWPRARPKTIQLPEPLVNKIPNPLTKAQYHHIPSFTSPTATLMEQIDNFQAWGTPISPTPKRPISLPVSSAGSLKVVRKRVSSLKARSASCQEPDSRWEGIPLPAHFTPPNVGLKSRVASYQSTKSTKSTKSIRSTRSTKSTNLRISTQSAPVVLEPSVSSPPGQYNPLDHYIPCLYPSCTLHYTPARTGSNYYLPQSPYNMSRLHGYCPRHANQDLNQANVSCKREYENLRQSAGRKTLGVIAAEFEILKEGFRRERRYKDAALVQEQKQRVLGVRPISLNQKNNGTKGKPGAQEDIWDWRYTLRPCTSPHCKAYYTPYSNHYTYYRTPISGFLPQETLCSACAKTELEGFVEKIKEKWGSRCGWDHKEWHDWYANACNDRTMEQEYWIKAQEKCVRERGPPKWVGRLRDSAVVEEDAIELKRERKSLMRKWFGSMSA</sequence>
<feature type="region of interest" description="Disordered" evidence="1">
    <location>
        <begin position="1"/>
        <end position="44"/>
    </location>
</feature>
<evidence type="ECO:0000256" key="1">
    <source>
        <dbReference type="SAM" id="MobiDB-lite"/>
    </source>
</evidence>
<keyword evidence="3" id="KW-1185">Reference proteome</keyword>
<feature type="compositionally biased region" description="Polar residues" evidence="1">
    <location>
        <begin position="109"/>
        <end position="120"/>
    </location>
</feature>
<evidence type="ECO:0000313" key="3">
    <source>
        <dbReference type="Proteomes" id="UP000596902"/>
    </source>
</evidence>
<feature type="compositionally biased region" description="Low complexity" evidence="1">
    <location>
        <begin position="257"/>
        <end position="276"/>
    </location>
</feature>
<name>A0A8H7EGX7_9PLEO</name>